<keyword evidence="1" id="KW-1133">Transmembrane helix</keyword>
<keyword evidence="1" id="KW-0812">Transmembrane</keyword>
<feature type="transmembrane region" description="Helical" evidence="1">
    <location>
        <begin position="124"/>
        <end position="142"/>
    </location>
</feature>
<dbReference type="Proteomes" id="UP001431783">
    <property type="component" value="Unassembled WGS sequence"/>
</dbReference>
<comment type="caution">
    <text evidence="2">The sequence shown here is derived from an EMBL/GenBank/DDBJ whole genome shotgun (WGS) entry which is preliminary data.</text>
</comment>
<organism evidence="2 3">
    <name type="scientific">Henosepilachna vigintioctopunctata</name>
    <dbReference type="NCBI Taxonomy" id="420089"/>
    <lineage>
        <taxon>Eukaryota</taxon>
        <taxon>Metazoa</taxon>
        <taxon>Ecdysozoa</taxon>
        <taxon>Arthropoda</taxon>
        <taxon>Hexapoda</taxon>
        <taxon>Insecta</taxon>
        <taxon>Pterygota</taxon>
        <taxon>Neoptera</taxon>
        <taxon>Endopterygota</taxon>
        <taxon>Coleoptera</taxon>
        <taxon>Polyphaga</taxon>
        <taxon>Cucujiformia</taxon>
        <taxon>Coccinelloidea</taxon>
        <taxon>Coccinellidae</taxon>
        <taxon>Epilachninae</taxon>
        <taxon>Epilachnini</taxon>
        <taxon>Henosepilachna</taxon>
    </lineage>
</organism>
<accession>A0AAW1V421</accession>
<keyword evidence="3" id="KW-1185">Reference proteome</keyword>
<gene>
    <name evidence="2" type="ORF">WA026_007191</name>
</gene>
<evidence type="ECO:0000313" key="2">
    <source>
        <dbReference type="EMBL" id="KAK9889823.1"/>
    </source>
</evidence>
<evidence type="ECO:0000256" key="1">
    <source>
        <dbReference type="SAM" id="Phobius"/>
    </source>
</evidence>
<protein>
    <submittedName>
        <fullName evidence="2">Uncharacterized protein</fullName>
    </submittedName>
</protein>
<dbReference type="EMBL" id="JARQZJ010000123">
    <property type="protein sequence ID" value="KAK9889823.1"/>
    <property type="molecule type" value="Genomic_DNA"/>
</dbReference>
<name>A0AAW1V421_9CUCU</name>
<proteinExistence type="predicted"/>
<dbReference type="AlphaFoldDB" id="A0AAW1V421"/>
<keyword evidence="1" id="KW-0472">Membrane</keyword>
<sequence>MRKCWVRKHRSVVVRLNYSWLGRKELRVDPRGSSYASEDDDAPAARSELARGFPHSAVPEGEERPITIYAANSTTDRDRRGQSVSSSVCEVCFGNSRILFGPSDVLSFAAFPEKPPGFRRDRECLFFLWILVLLFRMRIILFF</sequence>
<reference evidence="2 3" key="1">
    <citation type="submission" date="2023-03" db="EMBL/GenBank/DDBJ databases">
        <title>Genome insight into feeding habits of ladybird beetles.</title>
        <authorList>
            <person name="Li H.-S."/>
            <person name="Huang Y.-H."/>
            <person name="Pang H."/>
        </authorList>
    </citation>
    <scope>NUCLEOTIDE SEQUENCE [LARGE SCALE GENOMIC DNA]</scope>
    <source>
        <strain evidence="2">SYSU_2023b</strain>
        <tissue evidence="2">Whole body</tissue>
    </source>
</reference>
<evidence type="ECO:0000313" key="3">
    <source>
        <dbReference type="Proteomes" id="UP001431783"/>
    </source>
</evidence>